<dbReference type="InterPro" id="IPR035418">
    <property type="entry name" value="AraC-bd_2"/>
</dbReference>
<sequence length="316" mass="35424">MQSYNSDALPAETRMAAWNALYSRQLNNVDFTPASSQDFAARLSLGQLGPIQFARMCTNRTNILRSRKHILPSQQRLYSFLLQAGGSSQLSHCGHEAELTPGDFALCDSAAPHSFTVDDGSVVIMLRIDAKTLRQHLPTPERFCGLHLRNEVGLTGAMSAMVERLDAQLAKGFTSIYGERFAQSLLEMLSMSYSMGFDMGGDVSAVLRGRHAEVVRYIEDHLRDPQLSPATIAEGLRISPRYLRTIFASTGEKVSTYIIRRRLEECAKQIRDPSWAGHTLTEIAFAWGFNSAAHFTRTFHEHHGMAPREYRRRMIG</sequence>
<feature type="domain" description="HTH araC/xylS-type" evidence="4">
    <location>
        <begin position="212"/>
        <end position="313"/>
    </location>
</feature>
<dbReference type="GO" id="GO:0043565">
    <property type="term" value="F:sequence-specific DNA binding"/>
    <property type="evidence" value="ECO:0007669"/>
    <property type="project" value="InterPro"/>
</dbReference>
<dbReference type="PANTHER" id="PTHR46796">
    <property type="entry name" value="HTH-TYPE TRANSCRIPTIONAL ACTIVATOR RHAS-RELATED"/>
    <property type="match status" value="1"/>
</dbReference>
<dbReference type="SUPFAM" id="SSF46689">
    <property type="entry name" value="Homeodomain-like"/>
    <property type="match status" value="1"/>
</dbReference>
<dbReference type="EMBL" id="CP011452">
    <property type="protein sequence ID" value="AKH42134.1"/>
    <property type="molecule type" value="Genomic_DNA"/>
</dbReference>
<keyword evidence="1" id="KW-0805">Transcription regulation</keyword>
<dbReference type="InterPro" id="IPR050204">
    <property type="entry name" value="AraC_XylS_family_regulators"/>
</dbReference>
<evidence type="ECO:0000256" key="1">
    <source>
        <dbReference type="ARBA" id="ARBA00023015"/>
    </source>
</evidence>
<dbReference type="InterPro" id="IPR018060">
    <property type="entry name" value="HTH_AraC"/>
</dbReference>
<evidence type="ECO:0000259" key="4">
    <source>
        <dbReference type="PROSITE" id="PS01124"/>
    </source>
</evidence>
<dbReference type="PATRIC" id="fig|1267766.3.peg.1093"/>
<keyword evidence="6" id="KW-1185">Reference proteome</keyword>
<dbReference type="AlphaFoldDB" id="A0A0F7KR96"/>
<organism evidence="5 6">
    <name type="scientific">Croceibacterium atlanticum</name>
    <dbReference type="NCBI Taxonomy" id="1267766"/>
    <lineage>
        <taxon>Bacteria</taxon>
        <taxon>Pseudomonadati</taxon>
        <taxon>Pseudomonadota</taxon>
        <taxon>Alphaproteobacteria</taxon>
        <taxon>Sphingomonadales</taxon>
        <taxon>Erythrobacteraceae</taxon>
        <taxon>Croceibacterium</taxon>
    </lineage>
</organism>
<protein>
    <submittedName>
        <fullName evidence="5">Transcriptional activator FeaR</fullName>
    </submittedName>
</protein>
<reference evidence="5" key="1">
    <citation type="submission" date="2015-05" db="EMBL/GenBank/DDBJ databases">
        <title>The complete genome of Altererythrobacter atlanticus strain 26DY36.</title>
        <authorList>
            <person name="Wu Y.-H."/>
            <person name="Cheng H."/>
            <person name="Wu X.-W."/>
        </authorList>
    </citation>
    <scope>NUCLEOTIDE SEQUENCE [LARGE SCALE GENOMIC DNA]</scope>
    <source>
        <strain evidence="5">26DY36</strain>
    </source>
</reference>
<dbReference type="Pfam" id="PF12833">
    <property type="entry name" value="HTH_18"/>
    <property type="match status" value="1"/>
</dbReference>
<evidence type="ECO:0000313" key="6">
    <source>
        <dbReference type="Proteomes" id="UP000034392"/>
    </source>
</evidence>
<dbReference type="PRINTS" id="PR00032">
    <property type="entry name" value="HTHARAC"/>
</dbReference>
<evidence type="ECO:0000256" key="2">
    <source>
        <dbReference type="ARBA" id="ARBA00023125"/>
    </source>
</evidence>
<dbReference type="Pfam" id="PF14525">
    <property type="entry name" value="AraC_binding_2"/>
    <property type="match status" value="1"/>
</dbReference>
<keyword evidence="3" id="KW-0804">Transcription</keyword>
<accession>A0A0F7KR96</accession>
<dbReference type="InterPro" id="IPR020449">
    <property type="entry name" value="Tscrpt_reg_AraC-type_HTH"/>
</dbReference>
<name>A0A0F7KR96_9SPHN</name>
<dbReference type="PROSITE" id="PS01124">
    <property type="entry name" value="HTH_ARAC_FAMILY_2"/>
    <property type="match status" value="1"/>
</dbReference>
<dbReference type="STRING" id="1267766.WYH_01087"/>
<keyword evidence="2" id="KW-0238">DNA-binding</keyword>
<proteinExistence type="predicted"/>
<dbReference type="InterPro" id="IPR009057">
    <property type="entry name" value="Homeodomain-like_sf"/>
</dbReference>
<evidence type="ECO:0000256" key="3">
    <source>
        <dbReference type="ARBA" id="ARBA00023163"/>
    </source>
</evidence>
<dbReference type="Gene3D" id="1.10.10.60">
    <property type="entry name" value="Homeodomain-like"/>
    <property type="match status" value="1"/>
</dbReference>
<gene>
    <name evidence="5" type="primary">feaR_2</name>
    <name evidence="5" type="ORF">WYH_01087</name>
</gene>
<evidence type="ECO:0000313" key="5">
    <source>
        <dbReference type="EMBL" id="AKH42134.1"/>
    </source>
</evidence>
<dbReference type="PANTHER" id="PTHR46796:SF6">
    <property type="entry name" value="ARAC SUBFAMILY"/>
    <property type="match status" value="1"/>
</dbReference>
<dbReference type="GO" id="GO:0003700">
    <property type="term" value="F:DNA-binding transcription factor activity"/>
    <property type="evidence" value="ECO:0007669"/>
    <property type="project" value="InterPro"/>
</dbReference>
<dbReference type="KEGG" id="aay:WYH_01087"/>
<dbReference type="Proteomes" id="UP000034392">
    <property type="component" value="Chromosome"/>
</dbReference>
<dbReference type="SMART" id="SM00342">
    <property type="entry name" value="HTH_ARAC"/>
    <property type="match status" value="1"/>
</dbReference>